<dbReference type="PANTHER" id="PTHR43362:SF1">
    <property type="entry name" value="MANNITOL DEHYDROGENASE 2-RELATED"/>
    <property type="match status" value="1"/>
</dbReference>
<dbReference type="EC" id="1.1.1.17" evidence="2"/>
<feature type="domain" description="Mannitol dehydrogenase N-terminal" evidence="7">
    <location>
        <begin position="38"/>
        <end position="306"/>
    </location>
</feature>
<dbReference type="GO" id="GO:0019594">
    <property type="term" value="P:mannitol metabolic process"/>
    <property type="evidence" value="ECO:0007669"/>
    <property type="project" value="InterPro"/>
</dbReference>
<reference evidence="9 10" key="1">
    <citation type="submission" date="2019-03" db="EMBL/GenBank/DDBJ databases">
        <title>Genomics of glacier-inhabiting Cryobacterium strains.</title>
        <authorList>
            <person name="Liu Q."/>
            <person name="Xin Y.-H."/>
        </authorList>
    </citation>
    <scope>NUCLEOTIDE SEQUENCE [LARGE SCALE GENOMIC DNA]</scope>
    <source>
        <strain evidence="9 10">CGMCC 1.4292</strain>
    </source>
</reference>
<keyword evidence="4" id="KW-0560">Oxidoreductase</keyword>
<keyword evidence="10" id="KW-1185">Reference proteome</keyword>
<gene>
    <name evidence="9" type="ORF">E3T53_05690</name>
</gene>
<dbReference type="InterPro" id="IPR050988">
    <property type="entry name" value="Mannitol_DH/Oxidoreductase"/>
</dbReference>
<dbReference type="AlphaFoldDB" id="A0A4Y8KQB3"/>
<evidence type="ECO:0000256" key="4">
    <source>
        <dbReference type="ARBA" id="ARBA00023002"/>
    </source>
</evidence>
<sequence length="516" mass="55053">MTSETASERLSLATLIRLAGTSASVTLPAIDPAGLSIGIVHLGIGAFHRAHQAVFTEDAAAAAGETNWGILGVTGRSESVVDQLRPQDCLYGVLQKGAEHTSLRVVGSVREVAWPGRDSQLVVETLARPTTHIATLTITEKGYLRAADGRIDLDLPAVQHDRDLVNSELRGEPRLHGDEAFPASHTPIGLLVRGLARRFRENARPFTLLSCDNLVDNGSVTGAVVGSLVAALEPSTTRDEFEAWLKASVTFPSSMVDRISPATTDADRAEAAQLLGLGDAALVVAEPFIQWVIEDNFGGPRPAWEKAGAILTTDVSPYERTKLRILNSTHSLLAYLGALKGYATIAQAIADPVLRAAARCVIDEDILPTLETPPGLDLAEYSDSVLERFTNPNLPHTTVQVAMDGSQKLPTRILGTVVDCLAAAHTPEGLALTVAAWITFVVSTLTVHGTRLDDPLAELLQKTAARADAIAEDPVGLVERFLALEQIFPADVRESAAFRDAIVRQLGRVQELIAAS</sequence>
<dbReference type="SUPFAM" id="SSF48179">
    <property type="entry name" value="6-phosphogluconate dehydrogenase C-terminal domain-like"/>
    <property type="match status" value="1"/>
</dbReference>
<evidence type="ECO:0000256" key="2">
    <source>
        <dbReference type="ARBA" id="ARBA00012939"/>
    </source>
</evidence>
<dbReference type="InterPro" id="IPR013328">
    <property type="entry name" value="6PGD_dom2"/>
</dbReference>
<dbReference type="EMBL" id="SOHQ01000017">
    <property type="protein sequence ID" value="TFD80201.1"/>
    <property type="molecule type" value="Genomic_DNA"/>
</dbReference>
<dbReference type="InterPro" id="IPR036291">
    <property type="entry name" value="NAD(P)-bd_dom_sf"/>
</dbReference>
<evidence type="ECO:0000256" key="3">
    <source>
        <dbReference type="ARBA" id="ARBA00016219"/>
    </source>
</evidence>
<dbReference type="PANTHER" id="PTHR43362">
    <property type="entry name" value="MANNITOL DEHYDROGENASE DSF1-RELATED"/>
    <property type="match status" value="1"/>
</dbReference>
<evidence type="ECO:0000256" key="6">
    <source>
        <dbReference type="ARBA" id="ARBA00048615"/>
    </source>
</evidence>
<comment type="similarity">
    <text evidence="1">Belongs to the mannitol dehydrogenase family.</text>
</comment>
<keyword evidence="5" id="KW-0520">NAD</keyword>
<accession>A0A4Y8KQB3</accession>
<organism evidence="9 10">
    <name type="scientific">Cryobacterium psychrophilum</name>
    <dbReference type="NCBI Taxonomy" id="41988"/>
    <lineage>
        <taxon>Bacteria</taxon>
        <taxon>Bacillati</taxon>
        <taxon>Actinomycetota</taxon>
        <taxon>Actinomycetes</taxon>
        <taxon>Micrococcales</taxon>
        <taxon>Microbacteriaceae</taxon>
        <taxon>Cryobacterium</taxon>
    </lineage>
</organism>
<comment type="caution">
    <text evidence="9">The sequence shown here is derived from an EMBL/GenBank/DDBJ whole genome shotgun (WGS) entry which is preliminary data.</text>
</comment>
<evidence type="ECO:0000313" key="10">
    <source>
        <dbReference type="Proteomes" id="UP000298218"/>
    </source>
</evidence>
<dbReference type="Gene3D" id="1.10.1040.10">
    <property type="entry name" value="N-(1-d-carboxylethyl)-l-norvaline Dehydrogenase, domain 2"/>
    <property type="match status" value="1"/>
</dbReference>
<feature type="domain" description="Mannitol dehydrogenase C-terminal" evidence="8">
    <location>
        <begin position="314"/>
        <end position="508"/>
    </location>
</feature>
<evidence type="ECO:0000259" key="7">
    <source>
        <dbReference type="Pfam" id="PF01232"/>
    </source>
</evidence>
<evidence type="ECO:0000256" key="5">
    <source>
        <dbReference type="ARBA" id="ARBA00023027"/>
    </source>
</evidence>
<evidence type="ECO:0000256" key="1">
    <source>
        <dbReference type="ARBA" id="ARBA00006541"/>
    </source>
</evidence>
<comment type="catalytic activity">
    <reaction evidence="6">
        <text>D-mannitol 1-phosphate + NAD(+) = beta-D-fructose 6-phosphate + NADH + H(+)</text>
        <dbReference type="Rhea" id="RHEA:19661"/>
        <dbReference type="ChEBI" id="CHEBI:15378"/>
        <dbReference type="ChEBI" id="CHEBI:57540"/>
        <dbReference type="ChEBI" id="CHEBI:57634"/>
        <dbReference type="ChEBI" id="CHEBI:57945"/>
        <dbReference type="ChEBI" id="CHEBI:61381"/>
        <dbReference type="EC" id="1.1.1.17"/>
    </reaction>
</comment>
<dbReference type="Proteomes" id="UP000298218">
    <property type="component" value="Unassembled WGS sequence"/>
</dbReference>
<evidence type="ECO:0000313" key="9">
    <source>
        <dbReference type="EMBL" id="TFD80201.1"/>
    </source>
</evidence>
<dbReference type="Gene3D" id="3.40.50.720">
    <property type="entry name" value="NAD(P)-binding Rossmann-like Domain"/>
    <property type="match status" value="1"/>
</dbReference>
<dbReference type="InterPro" id="IPR013131">
    <property type="entry name" value="Mannitol_DH_N"/>
</dbReference>
<dbReference type="SUPFAM" id="SSF51735">
    <property type="entry name" value="NAD(P)-binding Rossmann-fold domains"/>
    <property type="match status" value="1"/>
</dbReference>
<dbReference type="InterPro" id="IPR000669">
    <property type="entry name" value="Mannitol_DH"/>
</dbReference>
<dbReference type="Pfam" id="PF08125">
    <property type="entry name" value="Mannitol_dh_C"/>
    <property type="match status" value="1"/>
</dbReference>
<dbReference type="OrthoDB" id="271711at2"/>
<dbReference type="GO" id="GO:0008926">
    <property type="term" value="F:mannitol-1-phosphate 5-dehydrogenase activity"/>
    <property type="evidence" value="ECO:0007669"/>
    <property type="project" value="UniProtKB-EC"/>
</dbReference>
<dbReference type="RefSeq" id="WP_134173366.1">
    <property type="nucleotide sequence ID" value="NZ_SODI01000001.1"/>
</dbReference>
<evidence type="ECO:0000259" key="8">
    <source>
        <dbReference type="Pfam" id="PF08125"/>
    </source>
</evidence>
<dbReference type="PROSITE" id="PS00974">
    <property type="entry name" value="MANNITOL_DHGENASE"/>
    <property type="match status" value="1"/>
</dbReference>
<proteinExistence type="inferred from homology"/>
<dbReference type="Pfam" id="PF01232">
    <property type="entry name" value="Mannitol_dh"/>
    <property type="match status" value="1"/>
</dbReference>
<name>A0A4Y8KQB3_9MICO</name>
<dbReference type="InterPro" id="IPR013118">
    <property type="entry name" value="Mannitol_DH_C"/>
</dbReference>
<protein>
    <recommendedName>
        <fullName evidence="3">Mannitol-1-phosphate 5-dehydrogenase</fullName>
        <ecNumber evidence="2">1.1.1.17</ecNumber>
    </recommendedName>
</protein>
<dbReference type="InterPro" id="IPR008927">
    <property type="entry name" value="6-PGluconate_DH-like_C_sf"/>
</dbReference>
<dbReference type="PRINTS" id="PR00084">
    <property type="entry name" value="MTLDHDRGNASE"/>
</dbReference>
<dbReference type="InterPro" id="IPR023027">
    <property type="entry name" value="Mannitol_DH_CS"/>
</dbReference>